<dbReference type="PANTHER" id="PTHR33048">
    <property type="entry name" value="PTH11-LIKE INTEGRAL MEMBRANE PROTEIN (AFU_ORTHOLOGUE AFUA_5G11245)"/>
    <property type="match status" value="1"/>
</dbReference>
<name>W3WY38_PESFW</name>
<keyword evidence="3 7" id="KW-1133">Transmembrane helix</keyword>
<evidence type="ECO:0000313" key="10">
    <source>
        <dbReference type="Proteomes" id="UP000030651"/>
    </source>
</evidence>
<keyword evidence="4 7" id="KW-0472">Membrane</keyword>
<feature type="domain" description="Rhodopsin" evidence="8">
    <location>
        <begin position="28"/>
        <end position="273"/>
    </location>
</feature>
<evidence type="ECO:0000313" key="9">
    <source>
        <dbReference type="EMBL" id="ETS78740.1"/>
    </source>
</evidence>
<evidence type="ECO:0000256" key="1">
    <source>
        <dbReference type="ARBA" id="ARBA00004141"/>
    </source>
</evidence>
<keyword evidence="10" id="KW-1185">Reference proteome</keyword>
<feature type="transmembrane region" description="Helical" evidence="7">
    <location>
        <begin position="210"/>
        <end position="228"/>
    </location>
</feature>
<dbReference type="EMBL" id="KI912114">
    <property type="protein sequence ID" value="ETS78740.1"/>
    <property type="molecule type" value="Genomic_DNA"/>
</dbReference>
<protein>
    <recommendedName>
        <fullName evidence="8">Rhodopsin domain-containing protein</fullName>
    </recommendedName>
</protein>
<dbReference type="RefSeq" id="XP_007835365.1">
    <property type="nucleotide sequence ID" value="XM_007837174.1"/>
</dbReference>
<feature type="region of interest" description="Disordered" evidence="6">
    <location>
        <begin position="328"/>
        <end position="394"/>
    </location>
</feature>
<evidence type="ECO:0000256" key="2">
    <source>
        <dbReference type="ARBA" id="ARBA00022692"/>
    </source>
</evidence>
<feature type="transmembrane region" description="Helical" evidence="7">
    <location>
        <begin position="12"/>
        <end position="32"/>
    </location>
</feature>
<reference evidence="10" key="1">
    <citation type="journal article" date="2015" name="BMC Genomics">
        <title>Genomic and transcriptomic analysis of the endophytic fungus Pestalotiopsis fici reveals its lifestyle and high potential for synthesis of natural products.</title>
        <authorList>
            <person name="Wang X."/>
            <person name="Zhang X."/>
            <person name="Liu L."/>
            <person name="Xiang M."/>
            <person name="Wang W."/>
            <person name="Sun X."/>
            <person name="Che Y."/>
            <person name="Guo L."/>
            <person name="Liu G."/>
            <person name="Guo L."/>
            <person name="Wang C."/>
            <person name="Yin W.B."/>
            <person name="Stadler M."/>
            <person name="Zhang X."/>
            <person name="Liu X."/>
        </authorList>
    </citation>
    <scope>NUCLEOTIDE SEQUENCE [LARGE SCALE GENOMIC DNA]</scope>
    <source>
        <strain evidence="10">W106-1 / CGMCC3.15140</strain>
    </source>
</reference>
<gene>
    <name evidence="9" type="ORF">PFICI_08593</name>
</gene>
<dbReference type="eggNOG" id="ENOG502SMC3">
    <property type="taxonomic scope" value="Eukaryota"/>
</dbReference>
<dbReference type="InParanoid" id="W3WY38"/>
<comment type="subcellular location">
    <subcellularLocation>
        <location evidence="1">Membrane</location>
        <topology evidence="1">Multi-pass membrane protein</topology>
    </subcellularLocation>
</comment>
<feature type="transmembrane region" description="Helical" evidence="7">
    <location>
        <begin position="44"/>
        <end position="67"/>
    </location>
</feature>
<dbReference type="OrthoDB" id="3923077at2759"/>
<feature type="transmembrane region" description="Helical" evidence="7">
    <location>
        <begin position="123"/>
        <end position="152"/>
    </location>
</feature>
<dbReference type="GeneID" id="19273606"/>
<proteinExistence type="inferred from homology"/>
<feature type="transmembrane region" description="Helical" evidence="7">
    <location>
        <begin position="87"/>
        <end position="111"/>
    </location>
</feature>
<evidence type="ECO:0000259" key="8">
    <source>
        <dbReference type="Pfam" id="PF20684"/>
    </source>
</evidence>
<sequence length="394" mass="43906">MAEIENRGPQLLGVDVFFIILALITTLLRIYVRIFMVKSWGKEDWFMLAATTAFVLFCSFSISGVHYGTGRHFADLTEDNAMSAMKCWFFCYLFYATSMICSKLSIGFFLLRITVKKIHIWIVYGAMFFSVLSGIAFFLVTLLQCTPVSFFWERVGEFYGDPMEGTCVSAEVIIGLAALYSTFSVLSDFTFAILPAFLLWDLKIDRRTKFTIIPILAMGCVASSAVVARFPYLPNFRNFDFLFATVDIAIWSAVEQGLAIAAGCLATLRPLLKEVSYRLGWSKPSNGSSGHMSGMMSGTFPNTGGRSRGMSRNLDMYDLSEFTQIDDEESKIGSKPAKEGRFSIPSLRSPKLPPSTTERKSVSTKVKAVSEGIDSEEELSDQQSQKVVVSKEFS</sequence>
<keyword evidence="2 7" id="KW-0812">Transmembrane</keyword>
<dbReference type="PANTHER" id="PTHR33048:SF96">
    <property type="entry name" value="INTEGRAL MEMBRANE PROTEIN"/>
    <property type="match status" value="1"/>
</dbReference>
<dbReference type="GO" id="GO:0016020">
    <property type="term" value="C:membrane"/>
    <property type="evidence" value="ECO:0007669"/>
    <property type="project" value="UniProtKB-SubCell"/>
</dbReference>
<dbReference type="HOGENOM" id="CLU_028200_3_4_1"/>
<evidence type="ECO:0000256" key="4">
    <source>
        <dbReference type="ARBA" id="ARBA00023136"/>
    </source>
</evidence>
<feature type="compositionally biased region" description="Low complexity" evidence="6">
    <location>
        <begin position="287"/>
        <end position="298"/>
    </location>
</feature>
<dbReference type="Pfam" id="PF20684">
    <property type="entry name" value="Fung_rhodopsin"/>
    <property type="match status" value="1"/>
</dbReference>
<evidence type="ECO:0000256" key="5">
    <source>
        <dbReference type="ARBA" id="ARBA00038359"/>
    </source>
</evidence>
<feature type="transmembrane region" description="Helical" evidence="7">
    <location>
        <begin position="172"/>
        <end position="198"/>
    </location>
</feature>
<dbReference type="KEGG" id="pfy:PFICI_08593"/>
<evidence type="ECO:0000256" key="7">
    <source>
        <dbReference type="SAM" id="Phobius"/>
    </source>
</evidence>
<dbReference type="AlphaFoldDB" id="W3WY38"/>
<dbReference type="Proteomes" id="UP000030651">
    <property type="component" value="Unassembled WGS sequence"/>
</dbReference>
<dbReference type="OMA" id="CKCSICI"/>
<dbReference type="InterPro" id="IPR049326">
    <property type="entry name" value="Rhodopsin_dom_fungi"/>
</dbReference>
<evidence type="ECO:0000256" key="6">
    <source>
        <dbReference type="SAM" id="MobiDB-lite"/>
    </source>
</evidence>
<evidence type="ECO:0000256" key="3">
    <source>
        <dbReference type="ARBA" id="ARBA00022989"/>
    </source>
</evidence>
<feature type="region of interest" description="Disordered" evidence="6">
    <location>
        <begin position="287"/>
        <end position="309"/>
    </location>
</feature>
<accession>W3WY38</accession>
<comment type="similarity">
    <text evidence="5">Belongs to the SAT4 family.</text>
</comment>
<dbReference type="InterPro" id="IPR052337">
    <property type="entry name" value="SAT4-like"/>
</dbReference>
<organism evidence="9 10">
    <name type="scientific">Pestalotiopsis fici (strain W106-1 / CGMCC3.15140)</name>
    <dbReference type="NCBI Taxonomy" id="1229662"/>
    <lineage>
        <taxon>Eukaryota</taxon>
        <taxon>Fungi</taxon>
        <taxon>Dikarya</taxon>
        <taxon>Ascomycota</taxon>
        <taxon>Pezizomycotina</taxon>
        <taxon>Sordariomycetes</taxon>
        <taxon>Xylariomycetidae</taxon>
        <taxon>Amphisphaeriales</taxon>
        <taxon>Sporocadaceae</taxon>
        <taxon>Pestalotiopsis</taxon>
    </lineage>
</organism>
<feature type="compositionally biased region" description="Basic and acidic residues" evidence="6">
    <location>
        <begin position="330"/>
        <end position="341"/>
    </location>
</feature>